<evidence type="ECO:0008006" key="7">
    <source>
        <dbReference type="Google" id="ProtNLM"/>
    </source>
</evidence>
<accession>A0A833QE90</accession>
<organism evidence="5 6">
    <name type="scientific">Carex littledalei</name>
    <dbReference type="NCBI Taxonomy" id="544730"/>
    <lineage>
        <taxon>Eukaryota</taxon>
        <taxon>Viridiplantae</taxon>
        <taxon>Streptophyta</taxon>
        <taxon>Embryophyta</taxon>
        <taxon>Tracheophyta</taxon>
        <taxon>Spermatophyta</taxon>
        <taxon>Magnoliopsida</taxon>
        <taxon>Liliopsida</taxon>
        <taxon>Poales</taxon>
        <taxon>Cyperaceae</taxon>
        <taxon>Cyperoideae</taxon>
        <taxon>Cariceae</taxon>
        <taxon>Carex</taxon>
        <taxon>Carex subgen. Euthyceras</taxon>
    </lineage>
</organism>
<evidence type="ECO:0000256" key="1">
    <source>
        <dbReference type="ARBA" id="ARBA00007626"/>
    </source>
</evidence>
<feature type="repeat" description="PPR" evidence="4">
    <location>
        <begin position="180"/>
        <end position="214"/>
    </location>
</feature>
<keyword evidence="6" id="KW-1185">Reference proteome</keyword>
<proteinExistence type="inferred from homology"/>
<dbReference type="AlphaFoldDB" id="A0A833QE90"/>
<dbReference type="Gene3D" id="1.25.40.10">
    <property type="entry name" value="Tetratricopeptide repeat domain"/>
    <property type="match status" value="2"/>
</dbReference>
<keyword evidence="2" id="KW-0677">Repeat</keyword>
<dbReference type="OrthoDB" id="185373at2759"/>
<dbReference type="InterPro" id="IPR011990">
    <property type="entry name" value="TPR-like_helical_dom_sf"/>
</dbReference>
<dbReference type="EMBL" id="SWLB01000026">
    <property type="protein sequence ID" value="KAF3321873.1"/>
    <property type="molecule type" value="Genomic_DNA"/>
</dbReference>
<comment type="caution">
    <text evidence="5">The sequence shown here is derived from an EMBL/GenBank/DDBJ whole genome shotgun (WGS) entry which is preliminary data.</text>
</comment>
<dbReference type="NCBIfam" id="TIGR00756">
    <property type="entry name" value="PPR"/>
    <property type="match status" value="3"/>
</dbReference>
<feature type="repeat" description="PPR" evidence="4">
    <location>
        <begin position="215"/>
        <end position="249"/>
    </location>
</feature>
<evidence type="ECO:0000256" key="2">
    <source>
        <dbReference type="ARBA" id="ARBA00022737"/>
    </source>
</evidence>
<feature type="repeat" description="PPR" evidence="4">
    <location>
        <begin position="250"/>
        <end position="284"/>
    </location>
</feature>
<dbReference type="Proteomes" id="UP000623129">
    <property type="component" value="Unassembled WGS sequence"/>
</dbReference>
<protein>
    <recommendedName>
        <fullName evidence="7">Pentatricopeptide repeat-containing protein</fullName>
    </recommendedName>
</protein>
<evidence type="ECO:0000256" key="3">
    <source>
        <dbReference type="ARBA" id="ARBA00022946"/>
    </source>
</evidence>
<dbReference type="Pfam" id="PF01535">
    <property type="entry name" value="PPR"/>
    <property type="match status" value="2"/>
</dbReference>
<sequence length="337" mass="38215">MPPTAVRLKFIRISSNFWSSMTKADNQEVSKELNLSKVTDFEMGIDSIEKLCKIGNLSAAVHLLRELTDNQAHICVSIYNRLLNSAIEANDFNLFTEVFKYLLLSRSPPNLNSYTCVAKAFQVVPDSEKILNFIRDVCETTKDREHTVMNQIIFAMADSGQMDKAMLVFGELKKMNSNFDLVTFNTVLGILGKAGLVDQMLSEFEAMKGLGFSPDAITYNTIINSFSRLGKFDICREFAREMSEKEIDMDLRTYTALIDSFGRAGRIKDAINLFEEMKRCQRPSVYVYRALISNLKKAGNFELALKMSAEMELSFPELLGPRDFKANWAGRRGKCKK</sequence>
<comment type="similarity">
    <text evidence="1">Belongs to the PPR family. P subfamily.</text>
</comment>
<name>A0A833QE90_9POAL</name>
<dbReference type="InterPro" id="IPR002885">
    <property type="entry name" value="PPR_rpt"/>
</dbReference>
<evidence type="ECO:0000256" key="4">
    <source>
        <dbReference type="PROSITE-ProRule" id="PRU00708"/>
    </source>
</evidence>
<dbReference type="Pfam" id="PF13041">
    <property type="entry name" value="PPR_2"/>
    <property type="match status" value="1"/>
</dbReference>
<reference evidence="5" key="1">
    <citation type="submission" date="2020-01" db="EMBL/GenBank/DDBJ databases">
        <title>Genome sequence of Kobresia littledalei, the first chromosome-level genome in the family Cyperaceae.</title>
        <authorList>
            <person name="Qu G."/>
        </authorList>
    </citation>
    <scope>NUCLEOTIDE SEQUENCE</scope>
    <source>
        <strain evidence="5">C.B.Clarke</strain>
        <tissue evidence="5">Leaf</tissue>
    </source>
</reference>
<keyword evidence="3" id="KW-0809">Transit peptide</keyword>
<dbReference type="PANTHER" id="PTHR47447:SF17">
    <property type="entry name" value="OS12G0638900 PROTEIN"/>
    <property type="match status" value="1"/>
</dbReference>
<dbReference type="PANTHER" id="PTHR47447">
    <property type="entry name" value="OS03G0856100 PROTEIN"/>
    <property type="match status" value="1"/>
</dbReference>
<evidence type="ECO:0000313" key="5">
    <source>
        <dbReference type="EMBL" id="KAF3321873.1"/>
    </source>
</evidence>
<evidence type="ECO:0000313" key="6">
    <source>
        <dbReference type="Proteomes" id="UP000623129"/>
    </source>
</evidence>
<gene>
    <name evidence="5" type="ORF">FCM35_KLT14089</name>
</gene>
<dbReference type="PROSITE" id="PS51375">
    <property type="entry name" value="PPR"/>
    <property type="match status" value="3"/>
</dbReference>